<dbReference type="NCBIfam" id="TIGR02914">
    <property type="entry name" value="EpsI_fam"/>
    <property type="match status" value="1"/>
</dbReference>
<comment type="caution">
    <text evidence="2">The sequence shown here is derived from an EMBL/GenBank/DDBJ whole genome shotgun (WGS) entry which is preliminary data.</text>
</comment>
<dbReference type="AlphaFoldDB" id="A0A1J5RW03"/>
<sequence>MKKPLIVNIALGVFMTLSSALAWFMTPSTQEQEKINLETLIPGKFGNWKIEPATLALIVDPYTQKTIEKIYSQTLSRTYINNKGERVMLSIAYGRNQITDLHVHRPEQCYLASGFDISEVTKTFIDTSIGRIPVMRLVAKQGIRNEPITYWIRIGNSITRGWIEQKIAAIAYGMTREVPDGLLFRISTISNDEQDSYRIQNAFLLDLLQAVRGDDRFWLVGKLTP</sequence>
<organism evidence="2">
    <name type="scientific">mine drainage metagenome</name>
    <dbReference type="NCBI Taxonomy" id="410659"/>
    <lineage>
        <taxon>unclassified sequences</taxon>
        <taxon>metagenomes</taxon>
        <taxon>ecological metagenomes</taxon>
    </lineage>
</organism>
<protein>
    <recommendedName>
        <fullName evidence="1">Methanolan biosynthesis EpsI domain-containing protein</fullName>
    </recommendedName>
</protein>
<dbReference type="InterPro" id="IPR054653">
    <property type="entry name" value="EpsI_type_B_pred"/>
</dbReference>
<dbReference type="InterPro" id="IPR014263">
    <property type="entry name" value="Methanolan_biosynth_EpsI"/>
</dbReference>
<evidence type="ECO:0000313" key="2">
    <source>
        <dbReference type="EMBL" id="OIQ99969.1"/>
    </source>
</evidence>
<dbReference type="Pfam" id="PF11984">
    <property type="entry name" value="DUF3485"/>
    <property type="match status" value="1"/>
</dbReference>
<dbReference type="NCBIfam" id="NF045609">
    <property type="entry name" value="EpsI_type_B"/>
    <property type="match status" value="1"/>
</dbReference>
<name>A0A1J5RW03_9ZZZZ</name>
<gene>
    <name evidence="2" type="ORF">GALL_179850</name>
</gene>
<feature type="domain" description="Methanolan biosynthesis EpsI" evidence="1">
    <location>
        <begin position="10"/>
        <end position="211"/>
    </location>
</feature>
<dbReference type="EMBL" id="MLJW01000100">
    <property type="protein sequence ID" value="OIQ99969.1"/>
    <property type="molecule type" value="Genomic_DNA"/>
</dbReference>
<evidence type="ECO:0000259" key="1">
    <source>
        <dbReference type="Pfam" id="PF11984"/>
    </source>
</evidence>
<proteinExistence type="predicted"/>
<accession>A0A1J5RW03</accession>
<reference evidence="2" key="1">
    <citation type="submission" date="2016-10" db="EMBL/GenBank/DDBJ databases">
        <title>Sequence of Gallionella enrichment culture.</title>
        <authorList>
            <person name="Poehlein A."/>
            <person name="Muehling M."/>
            <person name="Daniel R."/>
        </authorList>
    </citation>
    <scope>NUCLEOTIDE SEQUENCE</scope>
</reference>